<dbReference type="Pfam" id="PF00646">
    <property type="entry name" value="F-box"/>
    <property type="match status" value="1"/>
</dbReference>
<dbReference type="PANTHER" id="PTHR31672:SF2">
    <property type="entry name" value="F-BOX DOMAIN-CONTAINING PROTEIN"/>
    <property type="match status" value="1"/>
</dbReference>
<reference evidence="2" key="2">
    <citation type="submission" date="2018-05" db="EMBL/GenBank/DDBJ databases">
        <title>OgluRS3 (Oryza glumaepatula Reference Sequence Version 3).</title>
        <authorList>
            <person name="Zhang J."/>
            <person name="Kudrna D."/>
            <person name="Lee S."/>
            <person name="Talag J."/>
            <person name="Welchert J."/>
            <person name="Wing R.A."/>
        </authorList>
    </citation>
    <scope>NUCLEOTIDE SEQUENCE [LARGE SCALE GENOMIC DNA]</scope>
</reference>
<dbReference type="InterPro" id="IPR036047">
    <property type="entry name" value="F-box-like_dom_sf"/>
</dbReference>
<dbReference type="STRING" id="40148.A0A0E0A316"/>
<dbReference type="InterPro" id="IPR001810">
    <property type="entry name" value="F-box_dom"/>
</dbReference>
<dbReference type="InterPro" id="IPR017451">
    <property type="entry name" value="F-box-assoc_interact_dom"/>
</dbReference>
<name>A0A0E0A316_9ORYZ</name>
<evidence type="ECO:0000313" key="3">
    <source>
        <dbReference type="Proteomes" id="UP000026961"/>
    </source>
</evidence>
<dbReference type="HOGENOM" id="CLU_425422_0_0_1"/>
<dbReference type="Proteomes" id="UP000026961">
    <property type="component" value="Chromosome 5"/>
</dbReference>
<dbReference type="AlphaFoldDB" id="A0A0E0A316"/>
<dbReference type="SUPFAM" id="SSF81383">
    <property type="entry name" value="F-box domain"/>
    <property type="match status" value="1"/>
</dbReference>
<dbReference type="Gramene" id="OGLUM05G28040.1">
    <property type="protein sequence ID" value="OGLUM05G28040.1"/>
    <property type="gene ID" value="OGLUM05G28040"/>
</dbReference>
<keyword evidence="3" id="KW-1185">Reference proteome</keyword>
<dbReference type="PANTHER" id="PTHR31672">
    <property type="entry name" value="BNACNNG10540D PROTEIN"/>
    <property type="match status" value="1"/>
</dbReference>
<dbReference type="InterPro" id="IPR050796">
    <property type="entry name" value="SCF_F-box_component"/>
</dbReference>
<evidence type="ECO:0000259" key="1">
    <source>
        <dbReference type="Pfam" id="PF00646"/>
    </source>
</evidence>
<proteinExistence type="predicted"/>
<dbReference type="NCBIfam" id="TIGR01640">
    <property type="entry name" value="F_box_assoc_1"/>
    <property type="match status" value="1"/>
</dbReference>
<dbReference type="EnsemblPlants" id="OGLUM05G28040.1">
    <property type="protein sequence ID" value="OGLUM05G28040.1"/>
    <property type="gene ID" value="OGLUM05G28040"/>
</dbReference>
<accession>A0A0E0A316</accession>
<organism evidence="2">
    <name type="scientific">Oryza glumipatula</name>
    <dbReference type="NCBI Taxonomy" id="40148"/>
    <lineage>
        <taxon>Eukaryota</taxon>
        <taxon>Viridiplantae</taxon>
        <taxon>Streptophyta</taxon>
        <taxon>Embryophyta</taxon>
        <taxon>Tracheophyta</taxon>
        <taxon>Spermatophyta</taxon>
        <taxon>Magnoliopsida</taxon>
        <taxon>Liliopsida</taxon>
        <taxon>Poales</taxon>
        <taxon>Poaceae</taxon>
        <taxon>BOP clade</taxon>
        <taxon>Oryzoideae</taxon>
        <taxon>Oryzeae</taxon>
        <taxon>Oryzinae</taxon>
        <taxon>Oryza</taxon>
    </lineage>
</organism>
<evidence type="ECO:0000313" key="2">
    <source>
        <dbReference type="EnsemblPlants" id="OGLUM05G28040.1"/>
    </source>
</evidence>
<protein>
    <recommendedName>
        <fullName evidence="1">F-box domain-containing protein</fullName>
    </recommendedName>
</protein>
<sequence length="644" mass="71630">MTATGTPSWHPPEIPTLGPVLVVDVASEKHRMYSPPDNGCPAADETSFTAFELHGRLCLAIRISMTNTVQFWTLSVEEDDDDLPWQLLYTIKIDMKDGYNNGFQELEPMNDWFNGGYNGFIQVPEPMDAWLDGETHTLCYREGSTLYSRYIDTTTTQDLSLTEVMSWDSEIYLPEIPNSLQMCNWGIYTGYRPNLLSPFTFASQQDDDEDEEDESSPGEMVPVELWWEVLIRAPTKVVARSSCVSKQWRDIVTNPSFRKLHHDRHAAPPKGDVPYALLVSTDSVDGESVSTVFPAALVSPAVMTGGGHAPICRVSNAYGYHLANVCNGFLCFASWSGGKVVVCNPVTGEKLALPRAPPLEPDLVFASPFTFALGFSPTTGVYKLFRFADHRIDSYALAAGDGACSGWRQHPLSHPCRVAENTPTVVVGGKICVLTPGPVMVVDVASEEHRTYNPADYGCPWAQVAVSGFELHGRLCLVIRTHTDIQFWAMPVEEDNGDQPWQLLYKIKDDTIDVRIGNRVFRRQASMSAWFDGETHALCYKEGYDLYSRFIGTTTTTTSPAAPSLSQTEVLSWDCKIPLPVTPQSLPSCKWDIYAGYRPSLLSPLTFASQQINDDDDEEDDESTSFVHNLLCALRHQKSLKRAS</sequence>
<feature type="domain" description="F-box" evidence="1">
    <location>
        <begin position="222"/>
        <end position="259"/>
    </location>
</feature>
<reference evidence="2" key="1">
    <citation type="submission" date="2015-04" db="UniProtKB">
        <authorList>
            <consortium name="EnsemblPlants"/>
        </authorList>
    </citation>
    <scope>IDENTIFICATION</scope>
</reference>